<dbReference type="EMBL" id="AUZH01000021">
    <property type="protein sequence ID" value="KFN87733.1"/>
    <property type="molecule type" value="Genomic_DNA"/>
</dbReference>
<accession>A0A091CB03</accession>
<feature type="transmembrane region" description="Helical" evidence="1">
    <location>
        <begin position="60"/>
        <end position="80"/>
    </location>
</feature>
<evidence type="ECO:0000256" key="1">
    <source>
        <dbReference type="SAM" id="Phobius"/>
    </source>
</evidence>
<dbReference type="Proteomes" id="UP000029382">
    <property type="component" value="Unassembled WGS sequence"/>
</dbReference>
<dbReference type="NCBIfam" id="NF033634">
    <property type="entry name" value="SLATT_1"/>
    <property type="match status" value="1"/>
</dbReference>
<comment type="caution">
    <text evidence="2">The sequence shown here is derived from an EMBL/GenBank/DDBJ whole genome shotgun (WGS) entry which is preliminary data.</text>
</comment>
<dbReference type="AlphaFoldDB" id="A0A091CB03"/>
<name>A0A091CB03_STREI</name>
<protein>
    <submittedName>
        <fullName evidence="2">Membrane protein</fullName>
    </submittedName>
</protein>
<keyword evidence="1" id="KW-0812">Transmembrane</keyword>
<reference evidence="3 5" key="2">
    <citation type="submission" date="2016-10" db="EMBL/GenBank/DDBJ databases">
        <authorList>
            <person name="Varghese N."/>
            <person name="Submissions S."/>
        </authorList>
    </citation>
    <scope>NUCLEOTIDE SEQUENCE [LARGE SCALE GENOMIC DNA]</scope>
    <source>
        <strain evidence="3 5">JB1</strain>
    </source>
</reference>
<sequence length="135" mass="15631">MDDYKGITSKTYLSERLEQAIKSYDKKARFHRAWFIVFKVIQIITLALIPILATLPIPCFKLLAVIIASLVLVLEALIALSSHKDKWQLYQETSKTLASEKFAFETKAGIYQEKSDDERFSLLVERCEVIIKYRN</sequence>
<evidence type="ECO:0000313" key="2">
    <source>
        <dbReference type="EMBL" id="KFN87733.1"/>
    </source>
</evidence>
<evidence type="ECO:0000313" key="4">
    <source>
        <dbReference type="Proteomes" id="UP000029382"/>
    </source>
</evidence>
<dbReference type="Pfam" id="PF14015">
    <property type="entry name" value="DUF4231"/>
    <property type="match status" value="1"/>
</dbReference>
<evidence type="ECO:0000313" key="5">
    <source>
        <dbReference type="Proteomes" id="UP000182793"/>
    </source>
</evidence>
<dbReference type="RefSeq" id="WP_039696899.1">
    <property type="nucleotide sequence ID" value="NZ_AUZH01000021.1"/>
</dbReference>
<dbReference type="EMBL" id="FOTG01000013">
    <property type="protein sequence ID" value="SFL44986.1"/>
    <property type="molecule type" value="Genomic_DNA"/>
</dbReference>
<keyword evidence="1" id="KW-0472">Membrane</keyword>
<reference evidence="2 4" key="1">
    <citation type="journal article" date="2014" name="Genome Announc.">
        <title>Draft Genome Sequences of Streptococcus bovis Strains ATCC 33317 and JB1.</title>
        <authorList>
            <person name="Benahmed F.H."/>
            <person name="Gopinath G.R."/>
            <person name="Harbottle H."/>
            <person name="Cotta M.A."/>
            <person name="Luo Y."/>
            <person name="Henderson C."/>
            <person name="Teri P."/>
            <person name="Soppet D."/>
            <person name="Rasmussen M."/>
            <person name="Whitehead T.R."/>
            <person name="Davidson M."/>
        </authorList>
    </citation>
    <scope>NUCLEOTIDE SEQUENCE [LARGE SCALE GENOMIC DNA]</scope>
    <source>
        <strain evidence="2 4">JB1</strain>
    </source>
</reference>
<proteinExistence type="predicted"/>
<evidence type="ECO:0000313" key="3">
    <source>
        <dbReference type="EMBL" id="SFL44986.1"/>
    </source>
</evidence>
<gene>
    <name evidence="2" type="ORF">H702_06375</name>
    <name evidence="3" type="ORF">SAMN02910290_01841</name>
</gene>
<keyword evidence="1" id="KW-1133">Transmembrane helix</keyword>
<organism evidence="2 4">
    <name type="scientific">Streptococcus equinus JB1</name>
    <dbReference type="NCBI Taxonomy" id="1294274"/>
    <lineage>
        <taxon>Bacteria</taxon>
        <taxon>Bacillati</taxon>
        <taxon>Bacillota</taxon>
        <taxon>Bacilli</taxon>
        <taxon>Lactobacillales</taxon>
        <taxon>Streptococcaceae</taxon>
        <taxon>Streptococcus</taxon>
    </lineage>
</organism>
<dbReference type="InterPro" id="IPR025325">
    <property type="entry name" value="DUF4231"/>
</dbReference>
<dbReference type="Proteomes" id="UP000182793">
    <property type="component" value="Unassembled WGS sequence"/>
</dbReference>
<keyword evidence="5" id="KW-1185">Reference proteome</keyword>
<feature type="transmembrane region" description="Helical" evidence="1">
    <location>
        <begin position="33"/>
        <end position="54"/>
    </location>
</feature>